<gene>
    <name evidence="4" type="ORF">SNA_34875</name>
</gene>
<evidence type="ECO:0000313" key="5">
    <source>
        <dbReference type="Proteomes" id="UP000032458"/>
    </source>
</evidence>
<evidence type="ECO:0000259" key="3">
    <source>
        <dbReference type="Pfam" id="PF00496"/>
    </source>
</evidence>
<evidence type="ECO:0000313" key="4">
    <source>
        <dbReference type="EMBL" id="KIZ14289.1"/>
    </source>
</evidence>
<accession>A0A0D7CDF5</accession>
<dbReference type="Pfam" id="PF00496">
    <property type="entry name" value="SBP_bac_5"/>
    <property type="match status" value="1"/>
</dbReference>
<dbReference type="AlphaFoldDB" id="A0A0D7CDF5"/>
<feature type="region of interest" description="Disordered" evidence="1">
    <location>
        <begin position="409"/>
        <end position="475"/>
    </location>
</feature>
<dbReference type="SUPFAM" id="SSF53850">
    <property type="entry name" value="Periplasmic binding protein-like II"/>
    <property type="match status" value="2"/>
</dbReference>
<evidence type="ECO:0000256" key="1">
    <source>
        <dbReference type="SAM" id="MobiDB-lite"/>
    </source>
</evidence>
<dbReference type="PATRIC" id="fig|1240678.4.peg.7425"/>
<dbReference type="PANTHER" id="PTHR30290:SF65">
    <property type="entry name" value="MONOACYL PHOSPHATIDYLINOSITOL TETRAMANNOSIDE-BINDING PROTEIN LPQW-RELATED"/>
    <property type="match status" value="1"/>
</dbReference>
<feature type="compositionally biased region" description="Basic and acidic residues" evidence="1">
    <location>
        <begin position="577"/>
        <end position="588"/>
    </location>
</feature>
<reference evidence="4 5" key="1">
    <citation type="submission" date="2014-09" db="EMBL/GenBank/DDBJ databases">
        <title>Draft genome sequence of Streptomyces natalensis ATCC 27448, producer of the antifungal pimaricin.</title>
        <authorList>
            <person name="Mendes M.V."/>
            <person name="Beites T."/>
            <person name="Pires S."/>
            <person name="Santos C.L."/>
            <person name="Moradas-Ferreira P."/>
        </authorList>
    </citation>
    <scope>NUCLEOTIDE SEQUENCE [LARGE SCALE GENOMIC DNA]</scope>
    <source>
        <strain evidence="4 5">ATCC 27448</strain>
    </source>
</reference>
<dbReference type="InterPro" id="IPR000914">
    <property type="entry name" value="SBP_5_dom"/>
</dbReference>
<dbReference type="GO" id="GO:1904680">
    <property type="term" value="F:peptide transmembrane transporter activity"/>
    <property type="evidence" value="ECO:0007669"/>
    <property type="project" value="TreeGrafter"/>
</dbReference>
<feature type="chain" id="PRO_5002317530" evidence="2">
    <location>
        <begin position="31"/>
        <end position="777"/>
    </location>
</feature>
<feature type="compositionally biased region" description="Basic and acidic residues" evidence="1">
    <location>
        <begin position="435"/>
        <end position="456"/>
    </location>
</feature>
<dbReference type="Gene3D" id="3.90.76.10">
    <property type="entry name" value="Dipeptide-binding Protein, Domain 1"/>
    <property type="match status" value="1"/>
</dbReference>
<name>A0A0D7CDF5_9ACTN</name>
<protein>
    <submittedName>
        <fullName evidence="4">ABC transporter substrate-binding protein</fullName>
    </submittedName>
</protein>
<dbReference type="PANTHER" id="PTHR30290">
    <property type="entry name" value="PERIPLASMIC BINDING COMPONENT OF ABC TRANSPORTER"/>
    <property type="match status" value="1"/>
</dbReference>
<dbReference type="Proteomes" id="UP000032458">
    <property type="component" value="Unassembled WGS sequence"/>
</dbReference>
<comment type="caution">
    <text evidence="4">The sequence shown here is derived from an EMBL/GenBank/DDBJ whole genome shotgun (WGS) entry which is preliminary data.</text>
</comment>
<sequence length="777" mass="82180">MTDQVSSACRTRRCAALIAAGVLLPLPVLAGCSGDDGSDAAAAASQDIAPAARERLKDGGTLRWAVDSMPGTFNAFQADADATTTRITGAVLPTLFTLDERGRPQRNADYLDAADITARDPKQVVTYKINPKARWSDGRRIGAADFLAQWKALRGKDNAFWTARNAGYDRIAKVAQGAHRGEVKVTFARPYADWRSLFTPLYPQSVMGDADAFNDGTRERLKVAAGPFMMAERAAHGDRLTLVRNPRWWGARAKLDRIVFTELPRERRAAALAAGAVDVAEVDQAAARKVASAGHPAGSGSRARTDVKPAARTALRGYTVRRALEPAYTQLALNGSTGPLSDERVRRAVARAIDRQALADTVLKPLSLPAGPLGSHLLMAGQEGYEDHSDAVGGPDADAARSLLADAGWKPGGLTEQAKQKPHAAAPSTSGAAREPSRKRGTTDGRNPERPGHADRAAAPGAVTQDYGPGARPAAAEAPLSAAGAVGAEVQRSALLHQSAALYKAEAAAQEQAGAGTTSRAYQRRAARALGAAERIETGQDTGPAEARPMSAEQAREARADEEPARPVAAAQLPADDDSRAKGADSRAKGGPRKKTTVVPALRKNGKPLTLRFVLPDGAGSEQLRTVGERISAMLAKVGIQTSVQQVADASYFQDHIAAGDYDLALYSWPGTAYPATDARPIYAKPEPAADGSLTVEENYTRVGTDHIDQLFDQAASELDEDAAEHLMAQADARIWAVAGSIPLYQRPELVATRKGLANIGAFGFASPRFQDIGYTK</sequence>
<dbReference type="CDD" id="cd08501">
    <property type="entry name" value="PBP2_Lpqw"/>
    <property type="match status" value="1"/>
</dbReference>
<organism evidence="4 5">
    <name type="scientific">Streptomyces natalensis ATCC 27448</name>
    <dbReference type="NCBI Taxonomy" id="1240678"/>
    <lineage>
        <taxon>Bacteria</taxon>
        <taxon>Bacillati</taxon>
        <taxon>Actinomycetota</taxon>
        <taxon>Actinomycetes</taxon>
        <taxon>Kitasatosporales</taxon>
        <taxon>Streptomycetaceae</taxon>
        <taxon>Streptomyces</taxon>
    </lineage>
</organism>
<feature type="compositionally biased region" description="Basic and acidic residues" evidence="1">
    <location>
        <begin position="554"/>
        <end position="565"/>
    </location>
</feature>
<keyword evidence="5" id="KW-1185">Reference proteome</keyword>
<dbReference type="InterPro" id="IPR039424">
    <property type="entry name" value="SBP_5"/>
</dbReference>
<feature type="domain" description="Solute-binding protein family 5" evidence="3">
    <location>
        <begin position="117"/>
        <end position="418"/>
    </location>
</feature>
<keyword evidence="2" id="KW-0732">Signal</keyword>
<dbReference type="Gene3D" id="3.10.105.10">
    <property type="entry name" value="Dipeptide-binding Protein, Domain 3"/>
    <property type="match status" value="2"/>
</dbReference>
<feature type="region of interest" description="Disordered" evidence="1">
    <location>
        <begin position="533"/>
        <end position="595"/>
    </location>
</feature>
<dbReference type="EMBL" id="JRKI01000061">
    <property type="protein sequence ID" value="KIZ14289.1"/>
    <property type="molecule type" value="Genomic_DNA"/>
</dbReference>
<dbReference type="Gene3D" id="3.40.190.10">
    <property type="entry name" value="Periplasmic binding protein-like II"/>
    <property type="match status" value="1"/>
</dbReference>
<proteinExistence type="predicted"/>
<evidence type="ECO:0000256" key="2">
    <source>
        <dbReference type="SAM" id="SignalP"/>
    </source>
</evidence>
<dbReference type="GO" id="GO:0015833">
    <property type="term" value="P:peptide transport"/>
    <property type="evidence" value="ECO:0007669"/>
    <property type="project" value="TreeGrafter"/>
</dbReference>
<dbReference type="RefSeq" id="WP_044368096.1">
    <property type="nucleotide sequence ID" value="NZ_JRKI01000061.1"/>
</dbReference>
<feature type="signal peptide" evidence="2">
    <location>
        <begin position="1"/>
        <end position="30"/>
    </location>
</feature>